<dbReference type="EMBL" id="JACGEP010000009">
    <property type="protein sequence ID" value="MBN3050842.1"/>
    <property type="molecule type" value="Genomic_DNA"/>
</dbReference>
<dbReference type="Pfam" id="PF15731">
    <property type="entry name" value="MqsA_antitoxin"/>
    <property type="match status" value="1"/>
</dbReference>
<name>A0AAE3BDG2_9GAMM</name>
<proteinExistence type="predicted"/>
<dbReference type="Gene3D" id="3.10.20.860">
    <property type="match status" value="1"/>
</dbReference>
<sequence>MKCPSCGGAELVFMVKDVPYTFQGNTVEIEVKGEHCPQCGEVVLNADESDEYRVKMRKARDEIMSKFAI</sequence>
<accession>A0AAE3BDG2</accession>
<protein>
    <submittedName>
        <fullName evidence="1">Type II toxin-antitoxin system MqsA family antitoxin</fullName>
    </submittedName>
</protein>
<evidence type="ECO:0000313" key="2">
    <source>
        <dbReference type="Proteomes" id="UP000768524"/>
    </source>
</evidence>
<dbReference type="InterPro" id="IPR022453">
    <property type="entry name" value="Znf_MqsA-type"/>
</dbReference>
<dbReference type="AlphaFoldDB" id="A0AAE3BDG2"/>
<dbReference type="InterPro" id="IPR032758">
    <property type="entry name" value="MqsA/HigA-2"/>
</dbReference>
<evidence type="ECO:0000313" key="1">
    <source>
        <dbReference type="EMBL" id="MBN3050842.1"/>
    </source>
</evidence>
<dbReference type="Proteomes" id="UP000768524">
    <property type="component" value="Unassembled WGS sequence"/>
</dbReference>
<organism evidence="1 2">
    <name type="scientific">Pectobacterium brasiliense</name>
    <dbReference type="NCBI Taxonomy" id="180957"/>
    <lineage>
        <taxon>Bacteria</taxon>
        <taxon>Pseudomonadati</taxon>
        <taxon>Pseudomonadota</taxon>
        <taxon>Gammaproteobacteria</taxon>
        <taxon>Enterobacterales</taxon>
        <taxon>Pectobacteriaceae</taxon>
        <taxon>Pectobacterium</taxon>
    </lineage>
</organism>
<dbReference type="NCBIfam" id="TIGR03831">
    <property type="entry name" value="YgiT_finger"/>
    <property type="match status" value="1"/>
</dbReference>
<gene>
    <name evidence="1" type="ORF">H4F45_04975</name>
</gene>
<comment type="caution">
    <text evidence="1">The sequence shown here is derived from an EMBL/GenBank/DDBJ whole genome shotgun (WGS) entry which is preliminary data.</text>
</comment>
<dbReference type="RefSeq" id="WP_205559040.1">
    <property type="nucleotide sequence ID" value="NZ_JACGEP010000009.1"/>
</dbReference>
<reference evidence="1" key="1">
    <citation type="submission" date="2020-07" db="EMBL/GenBank/DDBJ databases">
        <title>A pangenomic view of the genus Pectobacterium provides insights into genome organization, phylogeny, and virulence.</title>
        <authorList>
            <person name="Jonkheer E."/>
            <person name="Brankovics B."/>
            <person name="Houwers I."/>
            <person name="Van Der Wolf J."/>
            <person name="Bonants P."/>
            <person name="Vreeburg R."/>
            <person name="Bollema R."/>
            <person name="De Haan J."/>
            <person name="Berke L."/>
            <person name="De Ridder D."/>
            <person name="Smit S."/>
            <person name="Van Der Lee T.A.J."/>
        </authorList>
    </citation>
    <scope>NUCLEOTIDE SEQUENCE</scope>
    <source>
        <strain evidence="1">NAK:433</strain>
    </source>
</reference>